<protein>
    <recommendedName>
        <fullName evidence="1">Phosphoribosyltransferase domain-containing protein</fullName>
    </recommendedName>
</protein>
<dbReference type="InterPro" id="IPR000836">
    <property type="entry name" value="PRTase_dom"/>
</dbReference>
<proteinExistence type="predicted"/>
<evidence type="ECO:0000313" key="3">
    <source>
        <dbReference type="Proteomes" id="UP000176628"/>
    </source>
</evidence>
<accession>A0A1F5G4D0</accession>
<evidence type="ECO:0000259" key="1">
    <source>
        <dbReference type="Pfam" id="PF00156"/>
    </source>
</evidence>
<organism evidence="2 3">
    <name type="scientific">Candidatus Curtissbacteria bacterium RBG_16_39_7</name>
    <dbReference type="NCBI Taxonomy" id="1797707"/>
    <lineage>
        <taxon>Bacteria</taxon>
        <taxon>Candidatus Curtissiibacteriota</taxon>
    </lineage>
</organism>
<dbReference type="AlphaFoldDB" id="A0A1F5G4D0"/>
<evidence type="ECO:0000313" key="2">
    <source>
        <dbReference type="EMBL" id="OGD86707.1"/>
    </source>
</evidence>
<dbReference type="CDD" id="cd06223">
    <property type="entry name" value="PRTases_typeI"/>
    <property type="match status" value="1"/>
</dbReference>
<dbReference type="SUPFAM" id="SSF53271">
    <property type="entry name" value="PRTase-like"/>
    <property type="match status" value="1"/>
</dbReference>
<name>A0A1F5G4D0_9BACT</name>
<feature type="domain" description="Phosphoribosyltransferase" evidence="1">
    <location>
        <begin position="13"/>
        <end position="172"/>
    </location>
</feature>
<dbReference type="Gene3D" id="3.40.50.2020">
    <property type="match status" value="1"/>
</dbReference>
<comment type="caution">
    <text evidence="2">The sequence shown here is derived from an EMBL/GenBank/DDBJ whole genome shotgun (WGS) entry which is preliminary data.</text>
</comment>
<gene>
    <name evidence="2" type="ORF">A2Z23_03105</name>
</gene>
<dbReference type="Proteomes" id="UP000176628">
    <property type="component" value="Unassembled WGS sequence"/>
</dbReference>
<sequence>MGNHDSLFQDRKEAGFLLAEKLKDLGFARDVLILGIPRGGVVVAKAVADILGADLDVICARKLGAPGNPELAIGAVGQEGKAVLDRELIGDLGVPGSYIKKEIEKQRKEAKRREIFFRKKRKPLEVLGREVILVDDGIATGSTVLAAGKIIKAKNPKKLVLAVPVAPLRTIGDLEGNFDQLVILETPADFGAVGRFYQSFPQVEDGEVKKLLTKK</sequence>
<dbReference type="Pfam" id="PF00156">
    <property type="entry name" value="Pribosyltran"/>
    <property type="match status" value="1"/>
</dbReference>
<dbReference type="EMBL" id="MFAV01000010">
    <property type="protein sequence ID" value="OGD86707.1"/>
    <property type="molecule type" value="Genomic_DNA"/>
</dbReference>
<dbReference type="Gene3D" id="3.30.1310.20">
    <property type="entry name" value="PRTase-like"/>
    <property type="match status" value="1"/>
</dbReference>
<reference evidence="2 3" key="1">
    <citation type="journal article" date="2016" name="Nat. Commun.">
        <title>Thousands of microbial genomes shed light on interconnected biogeochemical processes in an aquifer system.</title>
        <authorList>
            <person name="Anantharaman K."/>
            <person name="Brown C.T."/>
            <person name="Hug L.A."/>
            <person name="Sharon I."/>
            <person name="Castelle C.J."/>
            <person name="Probst A.J."/>
            <person name="Thomas B.C."/>
            <person name="Singh A."/>
            <person name="Wilkins M.J."/>
            <person name="Karaoz U."/>
            <person name="Brodie E.L."/>
            <person name="Williams K.H."/>
            <person name="Hubbard S.S."/>
            <person name="Banfield J.F."/>
        </authorList>
    </citation>
    <scope>NUCLEOTIDE SEQUENCE [LARGE SCALE GENOMIC DNA]</scope>
</reference>
<dbReference type="InterPro" id="IPR029057">
    <property type="entry name" value="PRTase-like"/>
</dbReference>